<protein>
    <submittedName>
        <fullName evidence="1">DUF3089 domain-containing protein</fullName>
    </submittedName>
</protein>
<name>A0A518RBX8_9SPHN</name>
<dbReference type="RefSeq" id="WP_145844668.1">
    <property type="nucleotide sequence ID" value="NZ_CP042239.1"/>
</dbReference>
<keyword evidence="2" id="KW-1185">Reference proteome</keyword>
<organism evidence="1 2">
    <name type="scientific">Sphingomonas suaedae</name>
    <dbReference type="NCBI Taxonomy" id="2599297"/>
    <lineage>
        <taxon>Bacteria</taxon>
        <taxon>Pseudomonadati</taxon>
        <taxon>Pseudomonadota</taxon>
        <taxon>Alphaproteobacteria</taxon>
        <taxon>Sphingomonadales</taxon>
        <taxon>Sphingomonadaceae</taxon>
        <taxon>Sphingomonas</taxon>
    </lineage>
</organism>
<sequence length="386" mass="41539">MARKFLYIVAVLIVLALAATFAYRIWGAELLRQAMVPGGRFEAQAELPQDSYARPEMWLARPDKSGNPALWTPEGHQAAARPEAAVFFIHPTSYLNRARWNAPLDDKEANDRAALFLRGQASAFNGAGAIWAPRYRQATFGAFLTTKADAGQALDLAYRDIAAAFEQFLKEAGDRPIILAGHSQGALHLKRLLRDRVAGKPLAKRIVAAYVVGWPVSKTADLPALGLPECTAAEQSGCILSWQSFVEPADPSLILDTFDASTGFAGVSRAGTPMICTNPVTGVPGSSESAAFDIGNLVPSADFATARLANSTTTLRCDGRGILLLGSPPDGVGGQYVLPGNNYHVFDYSLFWANVRADAQRRLAAHRGRRSAWIELFAPFGLRAAG</sequence>
<accession>A0A518RBX8</accession>
<dbReference type="InterPro" id="IPR021440">
    <property type="entry name" value="DUF3089"/>
</dbReference>
<dbReference type="EMBL" id="CP042239">
    <property type="protein sequence ID" value="QDX24967.1"/>
    <property type="molecule type" value="Genomic_DNA"/>
</dbReference>
<evidence type="ECO:0000313" key="2">
    <source>
        <dbReference type="Proteomes" id="UP000318055"/>
    </source>
</evidence>
<dbReference type="KEGG" id="ssua:FPZ54_02255"/>
<proteinExistence type="predicted"/>
<reference evidence="1 2" key="1">
    <citation type="submission" date="2019-07" db="EMBL/GenBank/DDBJ databases">
        <title>Sphingomonas alkalisoli sp. nov., isolated from rhizosphere soil of Suaedae salsa.</title>
        <authorList>
            <person name="Zhang H."/>
            <person name="Xu L."/>
            <person name="Zhang J.-X."/>
            <person name="Sun J.-Q."/>
        </authorList>
    </citation>
    <scope>NUCLEOTIDE SEQUENCE [LARGE SCALE GENOMIC DNA]</scope>
    <source>
        <strain evidence="1 2">XS-10</strain>
    </source>
</reference>
<gene>
    <name evidence="1" type="ORF">FPZ54_02255</name>
</gene>
<dbReference type="AlphaFoldDB" id="A0A518RBX8"/>
<dbReference type="Gene3D" id="3.40.50.1820">
    <property type="entry name" value="alpha/beta hydrolase"/>
    <property type="match status" value="1"/>
</dbReference>
<evidence type="ECO:0000313" key="1">
    <source>
        <dbReference type="EMBL" id="QDX24967.1"/>
    </source>
</evidence>
<dbReference type="InterPro" id="IPR029058">
    <property type="entry name" value="AB_hydrolase_fold"/>
</dbReference>
<dbReference type="OrthoDB" id="9794645at2"/>
<dbReference type="Pfam" id="PF11288">
    <property type="entry name" value="DUF3089"/>
    <property type="match status" value="1"/>
</dbReference>
<dbReference type="Proteomes" id="UP000318055">
    <property type="component" value="Chromosome"/>
</dbReference>
<dbReference type="SUPFAM" id="SSF53474">
    <property type="entry name" value="alpha/beta-Hydrolases"/>
    <property type="match status" value="1"/>
</dbReference>